<dbReference type="AlphaFoldDB" id="A0A4U6XA09"/>
<name>A0A4U6XA09_9PEZI</name>
<feature type="compositionally biased region" description="Low complexity" evidence="7">
    <location>
        <begin position="1"/>
        <end position="13"/>
    </location>
</feature>
<dbReference type="PRINTS" id="PR00420">
    <property type="entry name" value="RNGMNOXGNASE"/>
</dbReference>
<keyword evidence="8" id="KW-0472">Membrane</keyword>
<comment type="cofactor">
    <cofactor evidence="1">
        <name>FAD</name>
        <dbReference type="ChEBI" id="CHEBI:57692"/>
    </cofactor>
</comment>
<sequence length="785" mass="84012">MNTCTATATSTTTPPSPMRPPTPLPAGPRILIAGGSITGLSLALMLEQAGIDFLVLEGGPTIAPQVGAGMAFFPGGARILDQLGLFERLLSISSVFDPMNDWRPDGILNVCVRGVSPFFEQTLGYPVLFLDRQQAVQMFYEAIRQKGKVVTDARVAHVHESATSVTVTTTLGQCFTGTLLVGCDGVKSAVRSEMWRLGNAADSTHSGSGSGSGSGGGPSEVRCKWRTLFGIAAIDNVPCSANLTMNQDFACALMSRGHYAYLVLHEALPKTLVGDEIRPYDADDIDEVARRHWNDPIREGLTFGDAYCKLTRKVLVPIQEYVLSKWHFGRILLLGDAVHKTHPSTGQGATLCLEDNVVFTNLLVRRLKSSSSSTPSHQQPQPQPQPLTRADCDALFAETQRRRAKRAKAVSQESFFVVSLYAWRNPVFRIMTRYILPLIMPDFILGVFMETTRPAPSLDHEYARAAMAGKKKREALVGFDDVNPGLKVPLAARALRGITCLVLVMALVHAVSVLPSDGGGGGVLGIRGCSQSSAVDTTALGIMAVVLVEGWRRCNIVSPVRFPWIWALLLDLCGVNVAGPLYLLADILHGAFQGRMRYAVTGQGVFISASKTMVPMLLIVGLAPAMVAYLLGSGGIGGMMLPAGVHFSSLLALPATLTAVGLSLCGFFSTDSDAVLGTRYRQHLRPGLAGVSAVLALLYLGAGFGGLADAGLVARPIGYWHLPILMWQLDVVADVALWCDVKSWSLPGVLVLLGHGLVGPGASSVALWLWRDVVLNRRPSGVKVV</sequence>
<evidence type="ECO:0000256" key="5">
    <source>
        <dbReference type="ARBA" id="ARBA00023002"/>
    </source>
</evidence>
<dbReference type="PANTHER" id="PTHR47356:SF2">
    <property type="entry name" value="FAD-BINDING DOMAIN-CONTAINING PROTEIN-RELATED"/>
    <property type="match status" value="1"/>
</dbReference>
<evidence type="ECO:0000256" key="3">
    <source>
        <dbReference type="ARBA" id="ARBA00022630"/>
    </source>
</evidence>
<feature type="transmembrane region" description="Helical" evidence="8">
    <location>
        <begin position="643"/>
        <end position="669"/>
    </location>
</feature>
<comment type="caution">
    <text evidence="10">The sequence shown here is derived from an EMBL/GenBank/DDBJ whole genome shotgun (WGS) entry which is preliminary data.</text>
</comment>
<organism evidence="10 11">
    <name type="scientific">Colletotrichum tanaceti</name>
    <dbReference type="NCBI Taxonomy" id="1306861"/>
    <lineage>
        <taxon>Eukaryota</taxon>
        <taxon>Fungi</taxon>
        <taxon>Dikarya</taxon>
        <taxon>Ascomycota</taxon>
        <taxon>Pezizomycotina</taxon>
        <taxon>Sordariomycetes</taxon>
        <taxon>Hypocreomycetidae</taxon>
        <taxon>Glomerellales</taxon>
        <taxon>Glomerellaceae</taxon>
        <taxon>Colletotrichum</taxon>
        <taxon>Colletotrichum destructivum species complex</taxon>
    </lineage>
</organism>
<dbReference type="STRING" id="1306861.A0A4U6XA09"/>
<evidence type="ECO:0000313" key="10">
    <source>
        <dbReference type="EMBL" id="TKW52490.1"/>
    </source>
</evidence>
<comment type="similarity">
    <text evidence="2">Belongs to the paxM FAD-dependent monooxygenase family.</text>
</comment>
<gene>
    <name evidence="10" type="primary">xlnD</name>
    <name evidence="10" type="ORF">CTA1_1838</name>
</gene>
<evidence type="ECO:0000256" key="2">
    <source>
        <dbReference type="ARBA" id="ARBA00007992"/>
    </source>
</evidence>
<dbReference type="Proteomes" id="UP000310108">
    <property type="component" value="Unassembled WGS sequence"/>
</dbReference>
<keyword evidence="4" id="KW-0274">FAD</keyword>
<dbReference type="EMBL" id="PJEX01000235">
    <property type="protein sequence ID" value="TKW52490.1"/>
    <property type="molecule type" value="Genomic_DNA"/>
</dbReference>
<dbReference type="GO" id="GO:0004497">
    <property type="term" value="F:monooxygenase activity"/>
    <property type="evidence" value="ECO:0007669"/>
    <property type="project" value="UniProtKB-KW"/>
</dbReference>
<dbReference type="InterPro" id="IPR036188">
    <property type="entry name" value="FAD/NAD-bd_sf"/>
</dbReference>
<feature type="region of interest" description="Disordered" evidence="7">
    <location>
        <begin position="1"/>
        <end position="24"/>
    </location>
</feature>
<keyword evidence="11" id="KW-1185">Reference proteome</keyword>
<feature type="transmembrane region" description="Helical" evidence="8">
    <location>
        <begin position="744"/>
        <end position="770"/>
    </location>
</feature>
<feature type="compositionally biased region" description="Pro residues" evidence="7">
    <location>
        <begin position="14"/>
        <end position="24"/>
    </location>
</feature>
<dbReference type="Gene3D" id="3.50.50.60">
    <property type="entry name" value="FAD/NAD(P)-binding domain"/>
    <property type="match status" value="1"/>
</dbReference>
<keyword evidence="8" id="KW-0812">Transmembrane</keyword>
<feature type="region of interest" description="Disordered" evidence="7">
    <location>
        <begin position="369"/>
        <end position="388"/>
    </location>
</feature>
<feature type="transmembrane region" description="Helical" evidence="8">
    <location>
        <begin position="564"/>
        <end position="585"/>
    </location>
</feature>
<reference evidence="10 11" key="1">
    <citation type="journal article" date="2019" name="PLoS ONE">
        <title>Comparative genome analysis indicates high evolutionary potential of pathogenicity genes in Colletotrichum tanaceti.</title>
        <authorList>
            <person name="Lelwala R.V."/>
            <person name="Korhonen P.K."/>
            <person name="Young N.D."/>
            <person name="Scott J.B."/>
            <person name="Ades P.A."/>
            <person name="Gasser R.B."/>
            <person name="Taylor P.W.J."/>
        </authorList>
    </citation>
    <scope>NUCLEOTIDE SEQUENCE [LARGE SCALE GENOMIC DNA]</scope>
    <source>
        <strain evidence="10">BRIP57314</strain>
    </source>
</reference>
<dbReference type="InterPro" id="IPR002938">
    <property type="entry name" value="FAD-bd"/>
</dbReference>
<evidence type="ECO:0000256" key="4">
    <source>
        <dbReference type="ARBA" id="ARBA00022827"/>
    </source>
</evidence>
<dbReference type="GO" id="GO:0071949">
    <property type="term" value="F:FAD binding"/>
    <property type="evidence" value="ECO:0007669"/>
    <property type="project" value="InterPro"/>
</dbReference>
<evidence type="ECO:0000256" key="8">
    <source>
        <dbReference type="SAM" id="Phobius"/>
    </source>
</evidence>
<keyword evidence="5" id="KW-0560">Oxidoreductase</keyword>
<feature type="domain" description="FAD-binding" evidence="9">
    <location>
        <begin position="293"/>
        <end position="368"/>
    </location>
</feature>
<feature type="compositionally biased region" description="Low complexity" evidence="7">
    <location>
        <begin position="369"/>
        <end position="380"/>
    </location>
</feature>
<dbReference type="Pfam" id="PF01494">
    <property type="entry name" value="FAD_binding_3"/>
    <property type="match status" value="2"/>
</dbReference>
<evidence type="ECO:0000256" key="7">
    <source>
        <dbReference type="SAM" id="MobiDB-lite"/>
    </source>
</evidence>
<evidence type="ECO:0000256" key="6">
    <source>
        <dbReference type="ARBA" id="ARBA00023033"/>
    </source>
</evidence>
<keyword evidence="6" id="KW-0503">Monooxygenase</keyword>
<accession>A0A4U6XA09</accession>
<dbReference type="InterPro" id="IPR050562">
    <property type="entry name" value="FAD_mOase_fung"/>
</dbReference>
<keyword evidence="3" id="KW-0285">Flavoprotein</keyword>
<feature type="transmembrane region" description="Helical" evidence="8">
    <location>
        <begin position="605"/>
        <end position="631"/>
    </location>
</feature>
<feature type="transmembrane region" description="Helical" evidence="8">
    <location>
        <begin position="689"/>
        <end position="707"/>
    </location>
</feature>
<feature type="domain" description="FAD-binding" evidence="9">
    <location>
        <begin position="30"/>
        <end position="193"/>
    </location>
</feature>
<evidence type="ECO:0000259" key="9">
    <source>
        <dbReference type="Pfam" id="PF01494"/>
    </source>
</evidence>
<evidence type="ECO:0000313" key="11">
    <source>
        <dbReference type="Proteomes" id="UP000310108"/>
    </source>
</evidence>
<evidence type="ECO:0000256" key="1">
    <source>
        <dbReference type="ARBA" id="ARBA00001974"/>
    </source>
</evidence>
<dbReference type="OrthoDB" id="10029326at2759"/>
<keyword evidence="8" id="KW-1133">Transmembrane helix</keyword>
<protein>
    <submittedName>
        <fullName evidence="10">3-hydroxybenzoate 6-hydroxylase 1</fullName>
    </submittedName>
</protein>
<proteinExistence type="inferred from homology"/>
<dbReference type="PANTHER" id="PTHR47356">
    <property type="entry name" value="FAD-DEPENDENT MONOOXYGENASE ASQG-RELATED"/>
    <property type="match status" value="1"/>
</dbReference>
<dbReference type="SUPFAM" id="SSF51905">
    <property type="entry name" value="FAD/NAD(P)-binding domain"/>
    <property type="match status" value="1"/>
</dbReference>